<feature type="signal peptide" evidence="2">
    <location>
        <begin position="1"/>
        <end position="21"/>
    </location>
</feature>
<evidence type="ECO:0000313" key="4">
    <source>
        <dbReference type="Proteomes" id="UP001500621"/>
    </source>
</evidence>
<dbReference type="InterPro" id="IPR029046">
    <property type="entry name" value="LolA/LolB/LppX"/>
</dbReference>
<feature type="chain" id="PRO_5046535100" evidence="2">
    <location>
        <begin position="22"/>
        <end position="233"/>
    </location>
</feature>
<evidence type="ECO:0000256" key="1">
    <source>
        <dbReference type="SAM" id="MobiDB-lite"/>
    </source>
</evidence>
<evidence type="ECO:0000256" key="2">
    <source>
        <dbReference type="SAM" id="SignalP"/>
    </source>
</evidence>
<proteinExistence type="predicted"/>
<organism evidence="3 4">
    <name type="scientific">Nocardioides nanhaiensis</name>
    <dbReference type="NCBI Taxonomy" id="1476871"/>
    <lineage>
        <taxon>Bacteria</taxon>
        <taxon>Bacillati</taxon>
        <taxon>Actinomycetota</taxon>
        <taxon>Actinomycetes</taxon>
        <taxon>Propionibacteriales</taxon>
        <taxon>Nocardioidaceae</taxon>
        <taxon>Nocardioides</taxon>
    </lineage>
</organism>
<keyword evidence="2" id="KW-0732">Signal</keyword>
<dbReference type="EMBL" id="BAABIM010000002">
    <property type="protein sequence ID" value="GAA4686270.1"/>
    <property type="molecule type" value="Genomic_DNA"/>
</dbReference>
<evidence type="ECO:0000313" key="3">
    <source>
        <dbReference type="EMBL" id="GAA4686270.1"/>
    </source>
</evidence>
<protein>
    <submittedName>
        <fullName evidence="3">Lipoprotein</fullName>
    </submittedName>
</protein>
<feature type="region of interest" description="Disordered" evidence="1">
    <location>
        <begin position="214"/>
        <end position="233"/>
    </location>
</feature>
<gene>
    <name evidence="3" type="ORF">GCM10023226_25090</name>
</gene>
<dbReference type="SUPFAM" id="SSF89392">
    <property type="entry name" value="Prokaryotic lipoproteins and lipoprotein localization factors"/>
    <property type="match status" value="1"/>
</dbReference>
<accession>A0ABP8WCM2</accession>
<keyword evidence="4" id="KW-1185">Reference proteome</keyword>
<name>A0ABP8WCM2_9ACTN</name>
<dbReference type="PROSITE" id="PS51257">
    <property type="entry name" value="PROKAR_LIPOPROTEIN"/>
    <property type="match status" value="1"/>
</dbReference>
<reference evidence="4" key="1">
    <citation type="journal article" date="2019" name="Int. J. Syst. Evol. Microbiol.">
        <title>The Global Catalogue of Microorganisms (GCM) 10K type strain sequencing project: providing services to taxonomists for standard genome sequencing and annotation.</title>
        <authorList>
            <consortium name="The Broad Institute Genomics Platform"/>
            <consortium name="The Broad Institute Genome Sequencing Center for Infectious Disease"/>
            <person name="Wu L."/>
            <person name="Ma J."/>
        </authorList>
    </citation>
    <scope>NUCLEOTIDE SEQUENCE [LARGE SCALE GENOMIC DNA]</scope>
    <source>
        <strain evidence="4">JCM 18127</strain>
    </source>
</reference>
<dbReference type="RefSeq" id="WP_345266281.1">
    <property type="nucleotide sequence ID" value="NZ_BAABIM010000002.1"/>
</dbReference>
<comment type="caution">
    <text evidence="3">The sequence shown here is derived from an EMBL/GenBank/DDBJ whole genome shotgun (WGS) entry which is preliminary data.</text>
</comment>
<sequence>MMRTRSTTRTPLATAAVAAVAALALTGCSGGSDFADSSAEDIITAASEDMQALESVHIDADITTDGQQITLDISLDTDGACTGTVGLGEGTAEIVSVDGQSWFKADQALYEALVGEQAEQITAVVGDNWVADEQGQFGSFCDLDSLLEDIGDPEAGNAEKDGTEEVDGEEAVRLVSEDEGDTTTAFVAVDEPHHILRVEVEGDNAGEATFSEFDETVEAEAPAEDEIVELPGA</sequence>
<keyword evidence="3" id="KW-0449">Lipoprotein</keyword>
<dbReference type="Proteomes" id="UP001500621">
    <property type="component" value="Unassembled WGS sequence"/>
</dbReference>
<dbReference type="Gene3D" id="2.50.20.20">
    <property type="match status" value="1"/>
</dbReference>